<dbReference type="Proteomes" id="UP001165121">
    <property type="component" value="Unassembled WGS sequence"/>
</dbReference>
<evidence type="ECO:0000259" key="1">
    <source>
        <dbReference type="Pfam" id="PF03184"/>
    </source>
</evidence>
<reference evidence="2" key="1">
    <citation type="submission" date="2023-04" db="EMBL/GenBank/DDBJ databases">
        <title>Phytophthora fragariaefolia NBRC 109709.</title>
        <authorList>
            <person name="Ichikawa N."/>
            <person name="Sato H."/>
            <person name="Tonouchi N."/>
        </authorList>
    </citation>
    <scope>NUCLEOTIDE SEQUENCE</scope>
    <source>
        <strain evidence="2">NBRC 109709</strain>
    </source>
</reference>
<dbReference type="Pfam" id="PF03184">
    <property type="entry name" value="DDE_1"/>
    <property type="match status" value="1"/>
</dbReference>
<evidence type="ECO:0000313" key="3">
    <source>
        <dbReference type="Proteomes" id="UP001165121"/>
    </source>
</evidence>
<accession>A0A9W6Y4Y1</accession>
<gene>
    <name evidence="2" type="ORF">Pfra01_002150100</name>
</gene>
<organism evidence="2 3">
    <name type="scientific">Phytophthora fragariaefolia</name>
    <dbReference type="NCBI Taxonomy" id="1490495"/>
    <lineage>
        <taxon>Eukaryota</taxon>
        <taxon>Sar</taxon>
        <taxon>Stramenopiles</taxon>
        <taxon>Oomycota</taxon>
        <taxon>Peronosporomycetes</taxon>
        <taxon>Peronosporales</taxon>
        <taxon>Peronosporaceae</taxon>
        <taxon>Phytophthora</taxon>
    </lineage>
</organism>
<proteinExistence type="predicted"/>
<keyword evidence="3" id="KW-1185">Reference proteome</keyword>
<sequence length="160" mass="18410">MDAGIIAEFKRAYRRKQLRWVYEKIKRAEQIKKGDVYKVDQLQAMKWSKEIWQELQAKATIENCFRHTGIVFNGVDERSKKETGYSGDQLQIPRCGRTMVPEVAEFAVVYMGQQFGFALLDSTSTSFTLEAQNLRKYASDILPGNGGGYPRRYLLQLRSG</sequence>
<dbReference type="AlphaFoldDB" id="A0A9W6Y4Y1"/>
<dbReference type="GO" id="GO:0003676">
    <property type="term" value="F:nucleic acid binding"/>
    <property type="evidence" value="ECO:0007669"/>
    <property type="project" value="InterPro"/>
</dbReference>
<dbReference type="OrthoDB" id="124416at2759"/>
<dbReference type="InterPro" id="IPR004875">
    <property type="entry name" value="DDE_SF_endonuclease_dom"/>
</dbReference>
<dbReference type="EMBL" id="BSXT01003092">
    <property type="protein sequence ID" value="GMF52480.1"/>
    <property type="molecule type" value="Genomic_DNA"/>
</dbReference>
<comment type="caution">
    <text evidence="2">The sequence shown here is derived from an EMBL/GenBank/DDBJ whole genome shotgun (WGS) entry which is preliminary data.</text>
</comment>
<feature type="domain" description="DDE-1" evidence="1">
    <location>
        <begin position="1"/>
        <end position="65"/>
    </location>
</feature>
<name>A0A9W6Y4Y1_9STRA</name>
<protein>
    <submittedName>
        <fullName evidence="2">Unnamed protein product</fullName>
    </submittedName>
</protein>
<evidence type="ECO:0000313" key="2">
    <source>
        <dbReference type="EMBL" id="GMF52480.1"/>
    </source>
</evidence>